<reference evidence="2" key="1">
    <citation type="submission" date="2021-02" db="EMBL/GenBank/DDBJ databases">
        <title>Comparative genomics reveals that relaxation of natural selection precedes convergent phenotypic evolution of cavefish.</title>
        <authorList>
            <person name="Peng Z."/>
        </authorList>
    </citation>
    <scope>NUCLEOTIDE SEQUENCE</scope>
    <source>
        <tissue evidence="2">Muscle</tissue>
    </source>
</reference>
<organism evidence="2 3">
    <name type="scientific">Triplophysa rosa</name>
    <name type="common">Cave loach</name>
    <dbReference type="NCBI Taxonomy" id="992332"/>
    <lineage>
        <taxon>Eukaryota</taxon>
        <taxon>Metazoa</taxon>
        <taxon>Chordata</taxon>
        <taxon>Craniata</taxon>
        <taxon>Vertebrata</taxon>
        <taxon>Euteleostomi</taxon>
        <taxon>Actinopterygii</taxon>
        <taxon>Neopterygii</taxon>
        <taxon>Teleostei</taxon>
        <taxon>Ostariophysi</taxon>
        <taxon>Cypriniformes</taxon>
        <taxon>Nemacheilidae</taxon>
        <taxon>Triplophysa</taxon>
    </lineage>
</organism>
<evidence type="ECO:0000256" key="1">
    <source>
        <dbReference type="SAM" id="SignalP"/>
    </source>
</evidence>
<sequence>DIIWEIFIILQASLIVCTSAQPNPPKIHEGWWAYKEVVQGSFVPDSSATRELRWRKTVTRSVLCSRE</sequence>
<feature type="non-terminal residue" evidence="2">
    <location>
        <position position="67"/>
    </location>
</feature>
<dbReference type="AlphaFoldDB" id="A0A9W7TEK9"/>
<accession>A0A9W7TEK9</accession>
<feature type="signal peptide" evidence="1">
    <location>
        <begin position="1"/>
        <end position="20"/>
    </location>
</feature>
<dbReference type="Proteomes" id="UP001059041">
    <property type="component" value="Linkage Group LG18"/>
</dbReference>
<gene>
    <name evidence="2" type="ORF">IRJ41_020221</name>
</gene>
<evidence type="ECO:0000313" key="2">
    <source>
        <dbReference type="EMBL" id="KAI7797203.1"/>
    </source>
</evidence>
<comment type="caution">
    <text evidence="2">The sequence shown here is derived from an EMBL/GenBank/DDBJ whole genome shotgun (WGS) entry which is preliminary data.</text>
</comment>
<feature type="chain" id="PRO_5040800478" evidence="1">
    <location>
        <begin position="21"/>
        <end position="67"/>
    </location>
</feature>
<dbReference type="EMBL" id="JAFHDT010000018">
    <property type="protein sequence ID" value="KAI7797203.1"/>
    <property type="molecule type" value="Genomic_DNA"/>
</dbReference>
<keyword evidence="3" id="KW-1185">Reference proteome</keyword>
<proteinExistence type="predicted"/>
<keyword evidence="1" id="KW-0732">Signal</keyword>
<protein>
    <submittedName>
        <fullName evidence="2">Carbonic anhydrase-related protein 10</fullName>
    </submittedName>
</protein>
<name>A0A9W7TEK9_TRIRA</name>
<evidence type="ECO:0000313" key="3">
    <source>
        <dbReference type="Proteomes" id="UP001059041"/>
    </source>
</evidence>